<dbReference type="PANTHER" id="PTHR21668">
    <property type="entry name" value="EIF-1A"/>
    <property type="match status" value="1"/>
</dbReference>
<dbReference type="PROSITE" id="PS50832">
    <property type="entry name" value="S1_IF1_TYPE"/>
    <property type="match status" value="1"/>
</dbReference>
<organism evidence="6 7">
    <name type="scientific">Naegleria fowleri</name>
    <name type="common">Brain eating amoeba</name>
    <dbReference type="NCBI Taxonomy" id="5763"/>
    <lineage>
        <taxon>Eukaryota</taxon>
        <taxon>Discoba</taxon>
        <taxon>Heterolobosea</taxon>
        <taxon>Tetramitia</taxon>
        <taxon>Eutetramitia</taxon>
        <taxon>Vahlkampfiidae</taxon>
        <taxon>Naegleria</taxon>
    </lineage>
</organism>
<dbReference type="AlphaFoldDB" id="A0A6A5BJY9"/>
<keyword evidence="7" id="KW-1185">Reference proteome</keyword>
<proteinExistence type="inferred from homology"/>
<dbReference type="EMBL" id="VFQX01000052">
    <property type="protein sequence ID" value="KAF0974448.1"/>
    <property type="molecule type" value="Genomic_DNA"/>
</dbReference>
<dbReference type="Proteomes" id="UP000444721">
    <property type="component" value="Unassembled WGS sequence"/>
</dbReference>
<evidence type="ECO:0000256" key="3">
    <source>
        <dbReference type="SAM" id="MobiDB-lite"/>
    </source>
</evidence>
<reference evidence="6 7" key="1">
    <citation type="journal article" date="2019" name="Sci. Rep.">
        <title>Nanopore sequencing improves the draft genome of the human pathogenic amoeba Naegleria fowleri.</title>
        <authorList>
            <person name="Liechti N."/>
            <person name="Schurch N."/>
            <person name="Bruggmann R."/>
            <person name="Wittwer M."/>
        </authorList>
    </citation>
    <scope>NUCLEOTIDE SEQUENCE [LARGE SCALE GENOMIC DNA]</scope>
    <source>
        <strain evidence="6 7">ATCC 30894</strain>
    </source>
</reference>
<dbReference type="EMBL" id="VFQX01000055">
    <property type="protein sequence ID" value="KAF0973988.1"/>
    <property type="molecule type" value="Genomic_DNA"/>
</dbReference>
<feature type="compositionally biased region" description="Acidic residues" evidence="3">
    <location>
        <begin position="133"/>
        <end position="155"/>
    </location>
</feature>
<dbReference type="InterPro" id="IPR001253">
    <property type="entry name" value="TIF_eIF-1A"/>
</dbReference>
<evidence type="ECO:0000256" key="2">
    <source>
        <dbReference type="RuleBase" id="RU004364"/>
    </source>
</evidence>
<accession>A0A6A5BJY9</accession>
<dbReference type="GO" id="GO:0003723">
    <property type="term" value="F:RNA binding"/>
    <property type="evidence" value="ECO:0007669"/>
    <property type="project" value="InterPro"/>
</dbReference>
<evidence type="ECO:0000313" key="7">
    <source>
        <dbReference type="Proteomes" id="UP000444721"/>
    </source>
</evidence>
<feature type="region of interest" description="Disordered" evidence="3">
    <location>
        <begin position="121"/>
        <end position="155"/>
    </location>
</feature>
<evidence type="ECO:0000259" key="4">
    <source>
        <dbReference type="PROSITE" id="PS50832"/>
    </source>
</evidence>
<dbReference type="NCBIfam" id="TIGR00523">
    <property type="entry name" value="eIF-1A"/>
    <property type="match status" value="1"/>
</dbReference>
<dbReference type="VEuPathDB" id="AmoebaDB:NfTy_089650"/>
<dbReference type="GO" id="GO:0003743">
    <property type="term" value="F:translation initiation factor activity"/>
    <property type="evidence" value="ECO:0007669"/>
    <property type="project" value="UniProtKB-UniRule"/>
</dbReference>
<feature type="region of interest" description="Disordered" evidence="3">
    <location>
        <begin position="1"/>
        <end position="27"/>
    </location>
</feature>
<evidence type="ECO:0000313" key="5">
    <source>
        <dbReference type="EMBL" id="KAF0973988.1"/>
    </source>
</evidence>
<dbReference type="VEuPathDB" id="AmoebaDB:FDP41_006480"/>
<comment type="similarity">
    <text evidence="2">Belongs to the eIF-1A family.</text>
</comment>
<dbReference type="Pfam" id="PF01176">
    <property type="entry name" value="eIF-1a"/>
    <property type="match status" value="1"/>
</dbReference>
<dbReference type="SMART" id="SM00652">
    <property type="entry name" value="eIF1a"/>
    <property type="match status" value="1"/>
</dbReference>
<dbReference type="HAMAP" id="MF_00216">
    <property type="entry name" value="aIF_1A"/>
    <property type="match status" value="1"/>
</dbReference>
<sequence length="155" mass="17511">MPTKSKSKGGKRKKDLNKGGAGTKRDLQLKEEGQEYGTVVKMLGNGRLECYCFDGKTRLCTIRGTMRRKIWINQGDTILVGLRDYQDDKADVIHKYLPDEARELKKLGEIPKDAKINENTEEQIGIEFVGDEHEGDESEEEGSGNEEETINFDTL</sequence>
<dbReference type="InterPro" id="IPR012340">
    <property type="entry name" value="NA-bd_OB-fold"/>
</dbReference>
<dbReference type="GeneID" id="68113698"/>
<gene>
    <name evidence="6" type="ORF">FDP41_006480</name>
    <name evidence="5" type="ORF">FDP41_006971</name>
</gene>
<evidence type="ECO:0000256" key="1">
    <source>
        <dbReference type="PROSITE-ProRule" id="PRU00181"/>
    </source>
</evidence>
<dbReference type="VEuPathDB" id="AmoebaDB:NF0082810"/>
<feature type="compositionally biased region" description="Basic residues" evidence="3">
    <location>
        <begin position="1"/>
        <end position="15"/>
    </location>
</feature>
<feature type="domain" description="S1-like" evidence="4">
    <location>
        <begin position="23"/>
        <end position="97"/>
    </location>
</feature>
<keyword evidence="1" id="KW-0396">Initiation factor</keyword>
<dbReference type="InterPro" id="IPR006196">
    <property type="entry name" value="RNA-binding_domain_S1_IF1"/>
</dbReference>
<protein>
    <recommendedName>
        <fullName evidence="4">S1-like domain-containing protein</fullName>
    </recommendedName>
</protein>
<name>A0A6A5BJY9_NAEFO</name>
<dbReference type="OrthoDB" id="274995at2759"/>
<comment type="caution">
    <text evidence="6">The sequence shown here is derived from an EMBL/GenBank/DDBJ whole genome shotgun (WGS) entry which is preliminary data.</text>
</comment>
<dbReference type="SUPFAM" id="SSF50249">
    <property type="entry name" value="Nucleic acid-binding proteins"/>
    <property type="match status" value="1"/>
</dbReference>
<keyword evidence="1" id="KW-0648">Protein biosynthesis</keyword>
<dbReference type="CDD" id="cd05793">
    <property type="entry name" value="S1_IF1A"/>
    <property type="match status" value="1"/>
</dbReference>
<evidence type="ECO:0000313" key="6">
    <source>
        <dbReference type="EMBL" id="KAF0974448.1"/>
    </source>
</evidence>
<dbReference type="Gene3D" id="2.40.50.140">
    <property type="entry name" value="Nucleic acid-binding proteins"/>
    <property type="match status" value="1"/>
</dbReference>
<dbReference type="VEuPathDB" id="AmoebaDB:FDP41_006971"/>
<dbReference type="RefSeq" id="XP_044559161.1">
    <property type="nucleotide sequence ID" value="XM_044710120.1"/>
</dbReference>
<dbReference type="OMA" id="KMEDQEY"/>